<feature type="domain" description="LiaF transmembrane" evidence="2">
    <location>
        <begin position="31"/>
        <end position="126"/>
    </location>
</feature>
<accession>A0A139LJF7</accession>
<gene>
    <name evidence="3" type="ORF">HMPREF2531_01839</name>
</gene>
<evidence type="ECO:0000256" key="1">
    <source>
        <dbReference type="SAM" id="Phobius"/>
    </source>
</evidence>
<keyword evidence="1" id="KW-0472">Membrane</keyword>
<name>A0A139LJF7_9BACE</name>
<evidence type="ECO:0000259" key="2">
    <source>
        <dbReference type="Pfam" id="PF22570"/>
    </source>
</evidence>
<keyword evidence="1" id="KW-0812">Transmembrane</keyword>
<comment type="caution">
    <text evidence="3">The sequence shown here is derived from an EMBL/GenBank/DDBJ whole genome shotgun (WGS) entry which is preliminary data.</text>
</comment>
<protein>
    <recommendedName>
        <fullName evidence="2">LiaF transmembrane domain-containing protein</fullName>
    </recommendedName>
</protein>
<organism evidence="3">
    <name type="scientific">Bacteroides intestinalis</name>
    <dbReference type="NCBI Taxonomy" id="329854"/>
    <lineage>
        <taxon>Bacteria</taxon>
        <taxon>Pseudomonadati</taxon>
        <taxon>Bacteroidota</taxon>
        <taxon>Bacteroidia</taxon>
        <taxon>Bacteroidales</taxon>
        <taxon>Bacteroidaceae</taxon>
        <taxon>Bacteroides</taxon>
    </lineage>
</organism>
<dbReference type="AlphaFoldDB" id="A0A139LJF7"/>
<reference evidence="3 4" key="1">
    <citation type="submission" date="2016-02" db="EMBL/GenBank/DDBJ databases">
        <authorList>
            <person name="Wen L."/>
            <person name="He K."/>
            <person name="Yang H."/>
        </authorList>
    </citation>
    <scope>NUCLEOTIDE SEQUENCE [LARGE SCALE GENOMIC DNA]</scope>
    <source>
        <strain evidence="3 4">KLE1704</strain>
    </source>
</reference>
<dbReference type="InterPro" id="IPR054331">
    <property type="entry name" value="LiaF_TM"/>
</dbReference>
<sequence>MTMEYESITIETMEKKQNFPSHAGLSGKALIASLFIISGILLFARNVGWITYDLFNVVVSWHSLLIILGIYTMTRRHYLSGATLTLIGVYFLIGGLSWLPENSQTIVWPVALIVAGILFFVKARRRERWMKSHMNGHYRDWARRGGGHMHMNMEDNEQQCESENGYLRSDNAFGSVRHVVLDELFKGASIRASFGGTVIDLRHTHLAPGETYIDIDCTCSGIELYIPSDWNVLPQCNAFAGGCEDKRWQGANINKESTLIIRGNISFGGLEIKD</sequence>
<keyword evidence="1" id="KW-1133">Transmembrane helix</keyword>
<feature type="transmembrane region" description="Helical" evidence="1">
    <location>
        <begin position="78"/>
        <end position="99"/>
    </location>
</feature>
<feature type="transmembrane region" description="Helical" evidence="1">
    <location>
        <begin position="25"/>
        <end position="44"/>
    </location>
</feature>
<dbReference type="EMBL" id="LTDF01000073">
    <property type="protein sequence ID" value="KXT51586.1"/>
    <property type="molecule type" value="Genomic_DNA"/>
</dbReference>
<proteinExistence type="predicted"/>
<evidence type="ECO:0000313" key="4">
    <source>
        <dbReference type="Proteomes" id="UP000070319"/>
    </source>
</evidence>
<dbReference type="Proteomes" id="UP000070319">
    <property type="component" value="Unassembled WGS sequence"/>
</dbReference>
<evidence type="ECO:0000313" key="3">
    <source>
        <dbReference type="EMBL" id="KXT51586.1"/>
    </source>
</evidence>
<feature type="transmembrane region" description="Helical" evidence="1">
    <location>
        <begin position="105"/>
        <end position="121"/>
    </location>
</feature>
<dbReference type="Pfam" id="PF22570">
    <property type="entry name" value="LiaF-TM"/>
    <property type="match status" value="1"/>
</dbReference>
<dbReference type="PATRIC" id="fig|329854.7.peg.1872"/>
<feature type="transmembrane region" description="Helical" evidence="1">
    <location>
        <begin position="50"/>
        <end position="71"/>
    </location>
</feature>